<keyword evidence="1" id="KW-1133">Transmembrane helix</keyword>
<feature type="transmembrane region" description="Helical" evidence="1">
    <location>
        <begin position="34"/>
        <end position="55"/>
    </location>
</feature>
<feature type="transmembrane region" description="Helical" evidence="1">
    <location>
        <begin position="150"/>
        <end position="168"/>
    </location>
</feature>
<gene>
    <name evidence="2" type="ORF">ACM46_00855</name>
</gene>
<evidence type="ECO:0000313" key="2">
    <source>
        <dbReference type="EMBL" id="KMQ66145.1"/>
    </source>
</evidence>
<reference evidence="2 3" key="1">
    <citation type="journal article" date="2013" name="Int. J. Syst. Evol. Microbiol.">
        <title>Chryseobacterium angstadtii sp. nov., isolated from a newt tank.</title>
        <authorList>
            <person name="Kirk K.E."/>
            <person name="Hoffman J.A."/>
            <person name="Smith K.A."/>
            <person name="Strahan B.L."/>
            <person name="Failor K.C."/>
            <person name="Krebs J.E."/>
            <person name="Gale A.N."/>
            <person name="Do T.D."/>
            <person name="Sontag T.C."/>
            <person name="Batties A.M."/>
            <person name="Mistiszyn K."/>
            <person name="Newman J.D."/>
        </authorList>
    </citation>
    <scope>NUCLEOTIDE SEQUENCE [LARGE SCALE GENOMIC DNA]</scope>
    <source>
        <strain evidence="2 3">KM</strain>
    </source>
</reference>
<dbReference type="STRING" id="558151.ACM46_00855"/>
<dbReference type="AlphaFoldDB" id="A0A0J7LB12"/>
<evidence type="ECO:0000256" key="1">
    <source>
        <dbReference type="SAM" id="Phobius"/>
    </source>
</evidence>
<organism evidence="2 3">
    <name type="scientific">Chryseobacterium angstadtii</name>
    <dbReference type="NCBI Taxonomy" id="558151"/>
    <lineage>
        <taxon>Bacteria</taxon>
        <taxon>Pseudomonadati</taxon>
        <taxon>Bacteroidota</taxon>
        <taxon>Flavobacteriia</taxon>
        <taxon>Flavobacteriales</taxon>
        <taxon>Weeksellaceae</taxon>
        <taxon>Chryseobacterium group</taxon>
        <taxon>Chryseobacterium</taxon>
    </lineage>
</organism>
<feature type="transmembrane region" description="Helical" evidence="1">
    <location>
        <begin position="91"/>
        <end position="109"/>
    </location>
</feature>
<feature type="transmembrane region" description="Helical" evidence="1">
    <location>
        <begin position="6"/>
        <end position="25"/>
    </location>
</feature>
<evidence type="ECO:0000313" key="3">
    <source>
        <dbReference type="Proteomes" id="UP000036261"/>
    </source>
</evidence>
<dbReference type="EMBL" id="LFND01000001">
    <property type="protein sequence ID" value="KMQ66145.1"/>
    <property type="molecule type" value="Genomic_DNA"/>
</dbReference>
<keyword evidence="1" id="KW-0812">Transmembrane</keyword>
<accession>A0A0J7LB12</accession>
<feature type="transmembrane region" description="Helical" evidence="1">
    <location>
        <begin position="188"/>
        <end position="205"/>
    </location>
</feature>
<protein>
    <submittedName>
        <fullName evidence="2">Uncharacterized protein</fullName>
    </submittedName>
</protein>
<dbReference type="PATRIC" id="fig|558151.6.peg.179"/>
<feature type="transmembrane region" description="Helical" evidence="1">
    <location>
        <begin position="115"/>
        <end position="138"/>
    </location>
</feature>
<keyword evidence="3" id="KW-1185">Reference proteome</keyword>
<sequence length="219" mass="25855">MGTLAVIYQIVITLLFLYSIFLGGIHKNIVQKYFFVYLLITNAIELLSFIGRSYLDLSTNGIIYNCYSLFCLCFFYFFYSGSFVKKSRFIFLGLFCLALACTAIFTNFLKFEYDYRIGIVLALFYICSALFWMGYRIINVDNRKITAHPRFWISVGLILWSSFFILRSIPMYLFEKIDEEFQKMLRNVFYIVNIVFYILFFIALLKSKNTPDKNEKPAL</sequence>
<comment type="caution">
    <text evidence="2">The sequence shown here is derived from an EMBL/GenBank/DDBJ whole genome shotgun (WGS) entry which is preliminary data.</text>
</comment>
<keyword evidence="1" id="KW-0472">Membrane</keyword>
<proteinExistence type="predicted"/>
<dbReference type="Proteomes" id="UP000036261">
    <property type="component" value="Unassembled WGS sequence"/>
</dbReference>
<feature type="transmembrane region" description="Helical" evidence="1">
    <location>
        <begin position="61"/>
        <end position="79"/>
    </location>
</feature>
<name>A0A0J7LB12_9FLAO</name>